<comment type="caution">
    <text evidence="2">The sequence shown here is derived from an EMBL/GenBank/DDBJ whole genome shotgun (WGS) entry which is preliminary data.</text>
</comment>
<feature type="compositionally biased region" description="Polar residues" evidence="1">
    <location>
        <begin position="418"/>
        <end position="435"/>
    </location>
</feature>
<feature type="compositionally biased region" description="Basic and acidic residues" evidence="1">
    <location>
        <begin position="1085"/>
        <end position="1098"/>
    </location>
</feature>
<feature type="region of interest" description="Disordered" evidence="1">
    <location>
        <begin position="214"/>
        <end position="298"/>
    </location>
</feature>
<feature type="region of interest" description="Disordered" evidence="1">
    <location>
        <begin position="749"/>
        <end position="833"/>
    </location>
</feature>
<feature type="compositionally biased region" description="Polar residues" evidence="1">
    <location>
        <begin position="219"/>
        <end position="232"/>
    </location>
</feature>
<feature type="compositionally biased region" description="Low complexity" evidence="1">
    <location>
        <begin position="759"/>
        <end position="778"/>
    </location>
</feature>
<name>A0A2R6S6K5_9APHY</name>
<evidence type="ECO:0000313" key="3">
    <source>
        <dbReference type="Proteomes" id="UP000186601"/>
    </source>
</evidence>
<feature type="compositionally biased region" description="Polar residues" evidence="1">
    <location>
        <begin position="872"/>
        <end position="882"/>
    </location>
</feature>
<feature type="compositionally biased region" description="Polar residues" evidence="1">
    <location>
        <begin position="749"/>
        <end position="758"/>
    </location>
</feature>
<feature type="compositionally biased region" description="Basic and acidic residues" evidence="1">
    <location>
        <begin position="1501"/>
        <end position="1525"/>
    </location>
</feature>
<feature type="compositionally biased region" description="Low complexity" evidence="1">
    <location>
        <begin position="971"/>
        <end position="994"/>
    </location>
</feature>
<feature type="region of interest" description="Disordered" evidence="1">
    <location>
        <begin position="1497"/>
        <end position="1540"/>
    </location>
</feature>
<feature type="compositionally biased region" description="Basic and acidic residues" evidence="1">
    <location>
        <begin position="1359"/>
        <end position="1377"/>
    </location>
</feature>
<feature type="compositionally biased region" description="Low complexity" evidence="1">
    <location>
        <begin position="1157"/>
        <end position="1171"/>
    </location>
</feature>
<feature type="region of interest" description="Disordered" evidence="1">
    <location>
        <begin position="366"/>
        <end position="459"/>
    </location>
</feature>
<feature type="region of interest" description="Disordered" evidence="1">
    <location>
        <begin position="674"/>
        <end position="718"/>
    </location>
</feature>
<feature type="region of interest" description="Disordered" evidence="1">
    <location>
        <begin position="578"/>
        <end position="623"/>
    </location>
</feature>
<feature type="region of interest" description="Disordered" evidence="1">
    <location>
        <begin position="32"/>
        <end position="60"/>
    </location>
</feature>
<dbReference type="EMBL" id="MLYV02000029">
    <property type="protein sequence ID" value="PSS37839.1"/>
    <property type="molecule type" value="Genomic_DNA"/>
</dbReference>
<feature type="compositionally biased region" description="Low complexity" evidence="1">
    <location>
        <begin position="913"/>
        <end position="924"/>
    </location>
</feature>
<feature type="compositionally biased region" description="Low complexity" evidence="1">
    <location>
        <begin position="949"/>
        <end position="959"/>
    </location>
</feature>
<proteinExistence type="predicted"/>
<reference evidence="2 3" key="1">
    <citation type="submission" date="2018-02" db="EMBL/GenBank/DDBJ databases">
        <title>Genome sequence of the basidiomycete white-rot fungus Phlebia centrifuga.</title>
        <authorList>
            <person name="Granchi Z."/>
            <person name="Peng M."/>
            <person name="de Vries R.P."/>
            <person name="Hilden K."/>
            <person name="Makela M.R."/>
            <person name="Grigoriev I."/>
            <person name="Riley R."/>
        </authorList>
    </citation>
    <scope>NUCLEOTIDE SEQUENCE [LARGE SCALE GENOMIC DNA]</scope>
    <source>
        <strain evidence="2 3">FBCC195</strain>
    </source>
</reference>
<feature type="compositionally biased region" description="Polar residues" evidence="1">
    <location>
        <begin position="256"/>
        <end position="269"/>
    </location>
</feature>
<feature type="compositionally biased region" description="Basic and acidic residues" evidence="1">
    <location>
        <begin position="33"/>
        <end position="43"/>
    </location>
</feature>
<feature type="compositionally biased region" description="Basic and acidic residues" evidence="1">
    <location>
        <begin position="1302"/>
        <end position="1314"/>
    </location>
</feature>
<evidence type="ECO:0000256" key="1">
    <source>
        <dbReference type="SAM" id="MobiDB-lite"/>
    </source>
</evidence>
<organism evidence="2 3">
    <name type="scientific">Hermanssonia centrifuga</name>
    <dbReference type="NCBI Taxonomy" id="98765"/>
    <lineage>
        <taxon>Eukaryota</taxon>
        <taxon>Fungi</taxon>
        <taxon>Dikarya</taxon>
        <taxon>Basidiomycota</taxon>
        <taxon>Agaricomycotina</taxon>
        <taxon>Agaricomycetes</taxon>
        <taxon>Polyporales</taxon>
        <taxon>Meruliaceae</taxon>
        <taxon>Hermanssonia</taxon>
    </lineage>
</organism>
<feature type="compositionally biased region" description="Polar residues" evidence="1">
    <location>
        <begin position="1395"/>
        <end position="1404"/>
    </location>
</feature>
<feature type="compositionally biased region" description="Polar residues" evidence="1">
    <location>
        <begin position="1219"/>
        <end position="1229"/>
    </location>
</feature>
<feature type="compositionally biased region" description="Low complexity" evidence="1">
    <location>
        <begin position="679"/>
        <end position="718"/>
    </location>
</feature>
<accession>A0A2R6S6K5</accession>
<feature type="compositionally biased region" description="Low complexity" evidence="1">
    <location>
        <begin position="1427"/>
        <end position="1443"/>
    </location>
</feature>
<dbReference type="Proteomes" id="UP000186601">
    <property type="component" value="Unassembled WGS sequence"/>
</dbReference>
<feature type="region of interest" description="Disordered" evidence="1">
    <location>
        <begin position="848"/>
        <end position="1229"/>
    </location>
</feature>
<feature type="compositionally biased region" description="Low complexity" evidence="1">
    <location>
        <begin position="1067"/>
        <end position="1084"/>
    </location>
</feature>
<feature type="region of interest" description="Disordered" evidence="1">
    <location>
        <begin position="1244"/>
        <end position="1472"/>
    </location>
</feature>
<feature type="compositionally biased region" description="Polar residues" evidence="1">
    <location>
        <begin position="1344"/>
        <end position="1356"/>
    </location>
</feature>
<feature type="compositionally biased region" description="Polar residues" evidence="1">
    <location>
        <begin position="925"/>
        <end position="939"/>
    </location>
</feature>
<feature type="compositionally biased region" description="Basic and acidic residues" evidence="1">
    <location>
        <begin position="1019"/>
        <end position="1037"/>
    </location>
</feature>
<feature type="compositionally biased region" description="Low complexity" evidence="1">
    <location>
        <begin position="808"/>
        <end position="833"/>
    </location>
</feature>
<keyword evidence="3" id="KW-1185">Reference proteome</keyword>
<feature type="compositionally biased region" description="Basic and acidic residues" evidence="1">
    <location>
        <begin position="782"/>
        <end position="803"/>
    </location>
</feature>
<sequence>MSLIRTLSRSTSRYAFLPAIPPSVVVADSVLSRGDEPKPDQTRAKTHKRRPSLSDRLLRRNTSVSNPQYVHCFRDRPPSNENVRRAELGVSQSRQDGDSLSITGSVVASGLDATDRYSYLSFLPFETNILNGHLFSLLVFMNAFRTIAMPRTTTRRTRTNSLPVVDLVLPKYPVMKKNLMGGMKEVMVEGVRMSRIRDPIYREFTNSIMEGRGEKWTRSNRGPSETVISSQPEPRASVNLSEPRASVELSEPCASVNLSSPRTAVQKSPTPDVPRSPAPSTIFDRDSFTQGSRGIPDTGDSEGFLEGHRLSFASVPVSHAHALKRVASLDNVVYAFADDDHYEQGVDYPDAVNFDDEPLFVHCGPRSSLHESRSNSTSRAVGFFPGEEPEQARGDLDPTMVSQHSGQRKEGPGLSRLSGPSMTSKPLPTLPSCSVVTDGLRSSRRSTSSPRTSVPDATEYEEAESVVSWVEPPAYLWARSSEGSGSPTPIAAHPPRLDEVDKRPDGHMAHESGTTLHVSSTPLQTLILPAACPQKLSPLSDAPSPQSDTTIGREVAACLRLASANTLSVYSEASVYSQDTPVSSGLPRNDTPPLRITKSRPAPISVPSRASTTSVGTQESGGSSDLRYAVELYDELATVDFGVLDDVFKNSSPVASHYSHEMVSPVDPLVIRSSRRRQGSQSQQSTTSSRSSSRKSQNAPQSSEQYVSSSPPSVLPAVPSPVKASVHVQPGLFLPNFVFSHSYSYTASQTGSVDSGIQRSSQPSVAPAVVRSSVPSLPDIASSRKQDSDSERTPISEVSDARRSSRQSSTSVAVTVPSTGRTSSHSRHSSCTVGSTISSWVDVGVDNASMHSDERPQSSPSPVPSAKKTVSRSRQGSDSGKSTAPLLCPSSPVIAPLSSPTPSGASSHRRQGSHSGSTRSSTQHPSSPMPSQGASSQVEYTRDASTRRPSVSSPLSSPPFDVVAFRENSQRKTSARATSTRRPSMSSTSSHVSSQVQDTYSHESGRRLSVSSAAPSLPPKDEIMSTHNEDTRRDVSARRPSVSAFTPITAAYPVPRMEGTRRDVSVHRQSVSSSSPPATVSVHSRASESSHRRQESESRNSTTSSVSTPPPCSGVVQQEQEHRIPYTATKQPQASHVPPTPATSHTSSSTHRRSESVKSTTSSNTRSSSRCSADERRQDSAQLPPSRKASRLSHAVSCTIVEPEPKSSAPSVPSLVHAPSQTTPSVCKPSQTGTVAALVRAFEAASQPPSPEEKLPAPIIPRKPLHRSPSPVHATSQKSRPSSVSPIPSPKSTTCSILRSSSDSEVHDILRKDQTTQTPDDTLAPSLTRCSSRRGRTSRTKQTVDSSLVSAPSQPVTHGRGDSHRAPKESTPDDVHSRSSRASHRRKKSESSRSNQSTNYNDASVPTYAVAREGEAKCSDALSEQNTTQSRSTTLSSSPPRISSPRRRQTFSSRQVHLPETLPGVVTKGKPSDEEDVSWYKMKLDAAPICLRQLVGEELQEATRLDNAREKREKEERRREREGRREKRSKSRGQDSIPRE</sequence>
<feature type="compositionally biased region" description="Basic residues" evidence="1">
    <location>
        <begin position="1378"/>
        <end position="1388"/>
    </location>
</feature>
<protein>
    <submittedName>
        <fullName evidence="2">Uncharacterized protein</fullName>
    </submittedName>
</protein>
<gene>
    <name evidence="2" type="ORF">PHLCEN_2v307</name>
</gene>
<feature type="compositionally biased region" description="Polar residues" evidence="1">
    <location>
        <begin position="608"/>
        <end position="623"/>
    </location>
</feature>
<evidence type="ECO:0000313" key="2">
    <source>
        <dbReference type="EMBL" id="PSS37839.1"/>
    </source>
</evidence>
<feature type="compositionally biased region" description="Low complexity" evidence="1">
    <location>
        <begin position="1279"/>
        <end position="1292"/>
    </location>
</feature>